<dbReference type="AlphaFoldDB" id="A0A0F9L4I6"/>
<name>A0A0F9L4I6_9ZZZZ</name>
<dbReference type="GO" id="GO:0006515">
    <property type="term" value="P:protein quality control for misfolded or incompletely synthesized proteins"/>
    <property type="evidence" value="ECO:0007669"/>
    <property type="project" value="TreeGrafter"/>
</dbReference>
<proteinExistence type="inferred from homology"/>
<dbReference type="PANTHER" id="PTHR10381">
    <property type="entry name" value="ATP-DEPENDENT CLP PROTEASE PROTEOLYTIC SUBUNIT"/>
    <property type="match status" value="1"/>
</dbReference>
<dbReference type="SUPFAM" id="SSF52096">
    <property type="entry name" value="ClpP/crotonase"/>
    <property type="match status" value="1"/>
</dbReference>
<dbReference type="PANTHER" id="PTHR10381:SF11">
    <property type="entry name" value="ATP-DEPENDENT CLP PROTEASE PROTEOLYTIC SUBUNIT, MITOCHONDRIAL"/>
    <property type="match status" value="1"/>
</dbReference>
<gene>
    <name evidence="2" type="ORF">LCGC14_1245490</name>
</gene>
<comment type="similarity">
    <text evidence="1">Belongs to the peptidase S14 family.</text>
</comment>
<accession>A0A0F9L4I6</accession>
<evidence type="ECO:0000313" key="2">
    <source>
        <dbReference type="EMBL" id="KKM89754.1"/>
    </source>
</evidence>
<sequence>MSRKRFIDDYYVEDNLHNYCIDVESRELWLSGIQTETEEEPGIEYICATRINMNLNLLRREGNDPVILHMQTCGGDYDHGMSIYNTIRSMPYHITILVYTYAQSMSSIILQAGDLRLMQPDSYFMVHKGDIEMSGEYRTIMSQIDRGKQDDTTMINIYIENMKKSNKFGRMSLSRIQKYLLDAIKDKGDVFLTPKEAILWGFADGILKGWTKNNEVIYE</sequence>
<comment type="caution">
    <text evidence="2">The sequence shown here is derived from an EMBL/GenBank/DDBJ whole genome shotgun (WGS) entry which is preliminary data.</text>
</comment>
<dbReference type="InterPro" id="IPR001907">
    <property type="entry name" value="ClpP"/>
</dbReference>
<dbReference type="GO" id="GO:0004176">
    <property type="term" value="F:ATP-dependent peptidase activity"/>
    <property type="evidence" value="ECO:0007669"/>
    <property type="project" value="InterPro"/>
</dbReference>
<evidence type="ECO:0008006" key="3">
    <source>
        <dbReference type="Google" id="ProtNLM"/>
    </source>
</evidence>
<dbReference type="GO" id="GO:0004252">
    <property type="term" value="F:serine-type endopeptidase activity"/>
    <property type="evidence" value="ECO:0007669"/>
    <property type="project" value="InterPro"/>
</dbReference>
<reference evidence="2" key="1">
    <citation type="journal article" date="2015" name="Nature">
        <title>Complex archaea that bridge the gap between prokaryotes and eukaryotes.</title>
        <authorList>
            <person name="Spang A."/>
            <person name="Saw J.H."/>
            <person name="Jorgensen S.L."/>
            <person name="Zaremba-Niedzwiedzka K."/>
            <person name="Martijn J."/>
            <person name="Lind A.E."/>
            <person name="van Eijk R."/>
            <person name="Schleper C."/>
            <person name="Guy L."/>
            <person name="Ettema T.J."/>
        </authorList>
    </citation>
    <scope>NUCLEOTIDE SEQUENCE</scope>
</reference>
<dbReference type="EMBL" id="LAZR01006770">
    <property type="protein sequence ID" value="KKM89754.1"/>
    <property type="molecule type" value="Genomic_DNA"/>
</dbReference>
<dbReference type="InterPro" id="IPR029045">
    <property type="entry name" value="ClpP/crotonase-like_dom_sf"/>
</dbReference>
<dbReference type="GO" id="GO:0009368">
    <property type="term" value="C:endopeptidase Clp complex"/>
    <property type="evidence" value="ECO:0007669"/>
    <property type="project" value="TreeGrafter"/>
</dbReference>
<dbReference type="Pfam" id="PF00574">
    <property type="entry name" value="CLP_protease"/>
    <property type="match status" value="1"/>
</dbReference>
<organism evidence="2">
    <name type="scientific">marine sediment metagenome</name>
    <dbReference type="NCBI Taxonomy" id="412755"/>
    <lineage>
        <taxon>unclassified sequences</taxon>
        <taxon>metagenomes</taxon>
        <taxon>ecological metagenomes</taxon>
    </lineage>
</organism>
<evidence type="ECO:0000256" key="1">
    <source>
        <dbReference type="ARBA" id="ARBA00007039"/>
    </source>
</evidence>
<dbReference type="Gene3D" id="3.90.226.10">
    <property type="entry name" value="2-enoyl-CoA Hydratase, Chain A, domain 1"/>
    <property type="match status" value="1"/>
</dbReference>
<protein>
    <recommendedName>
        <fullName evidence="3">ATP-dependent Clp protease proteolytic subunit</fullName>
    </recommendedName>
</protein>
<dbReference type="InterPro" id="IPR023562">
    <property type="entry name" value="ClpP/TepA"/>
</dbReference>
<dbReference type="PRINTS" id="PR00127">
    <property type="entry name" value="CLPPROTEASEP"/>
</dbReference>
<dbReference type="GO" id="GO:0051117">
    <property type="term" value="F:ATPase binding"/>
    <property type="evidence" value="ECO:0007669"/>
    <property type="project" value="TreeGrafter"/>
</dbReference>